<dbReference type="EnsemblMetazoa" id="ENSAATROPT001310">
    <property type="protein sequence ID" value="ENSAATROPP001257"/>
    <property type="gene ID" value="ENSAATROPG001046"/>
</dbReference>
<dbReference type="GO" id="GO:0005634">
    <property type="term" value="C:nucleus"/>
    <property type="evidence" value="ECO:0007669"/>
    <property type="project" value="UniProtKB-SubCell"/>
</dbReference>
<name>A0A182JA61_ANOAO</name>
<dbReference type="STRING" id="41427.A0A182JA61"/>
<dbReference type="Proteomes" id="UP000075880">
    <property type="component" value="Unassembled WGS sequence"/>
</dbReference>
<dbReference type="Pfam" id="PF13359">
    <property type="entry name" value="DDE_Tnp_4"/>
    <property type="match status" value="1"/>
</dbReference>
<evidence type="ECO:0000313" key="11">
    <source>
        <dbReference type="Proteomes" id="UP000075880"/>
    </source>
</evidence>
<reference evidence="10" key="2">
    <citation type="submission" date="2022-08" db="UniProtKB">
        <authorList>
            <consortium name="EnsemblMetazoa"/>
        </authorList>
    </citation>
    <scope>IDENTIFICATION</scope>
    <source>
        <strain evidence="10">EBRO</strain>
    </source>
</reference>
<keyword evidence="5" id="KW-0479">Metal-binding</keyword>
<dbReference type="EnsemblMetazoa" id="AATE014249-RA">
    <property type="protein sequence ID" value="AATE014249-PA.1"/>
    <property type="gene ID" value="AATE014249"/>
</dbReference>
<evidence type="ECO:0000256" key="5">
    <source>
        <dbReference type="ARBA" id="ARBA00022723"/>
    </source>
</evidence>
<reference evidence="11" key="1">
    <citation type="submission" date="2021-09" db="EMBL/GenBank/DDBJ databases">
        <authorList>
            <consortium name="Infravec"/>
            <person name="Campbell I L."/>
            <person name="Maslen G."/>
            <person name="Yates A."/>
        </authorList>
    </citation>
    <scope>NUCLEOTIDE SEQUENCE [LARGE SCALE GENOMIC DNA]</scope>
    <source>
        <strain evidence="11">Infravec2 EBRE</strain>
    </source>
</reference>
<keyword evidence="6" id="KW-0378">Hydrolase</keyword>
<dbReference type="OrthoDB" id="7718158at2759"/>
<keyword evidence="4" id="KW-0540">Nuclease</keyword>
<protein>
    <submittedName>
        <fullName evidence="10">DDE Tnp4 domain-containing protein</fullName>
    </submittedName>
</protein>
<accession>A0A182JA61</accession>
<feature type="domain" description="DUF8040" evidence="9">
    <location>
        <begin position="92"/>
        <end position="177"/>
    </location>
</feature>
<dbReference type="PANTHER" id="PTHR22930:SF85">
    <property type="entry name" value="GH03217P-RELATED"/>
    <property type="match status" value="1"/>
</dbReference>
<dbReference type="Pfam" id="PF26138">
    <property type="entry name" value="DUF8040"/>
    <property type="match status" value="1"/>
</dbReference>
<dbReference type="GO" id="GO:0046872">
    <property type="term" value="F:metal ion binding"/>
    <property type="evidence" value="ECO:0007669"/>
    <property type="project" value="UniProtKB-KW"/>
</dbReference>
<organism evidence="10">
    <name type="scientific">Anopheles atroparvus</name>
    <name type="common">European mosquito</name>
    <dbReference type="NCBI Taxonomy" id="41427"/>
    <lineage>
        <taxon>Eukaryota</taxon>
        <taxon>Metazoa</taxon>
        <taxon>Ecdysozoa</taxon>
        <taxon>Arthropoda</taxon>
        <taxon>Hexapoda</taxon>
        <taxon>Insecta</taxon>
        <taxon>Pterygota</taxon>
        <taxon>Neoptera</taxon>
        <taxon>Endopterygota</taxon>
        <taxon>Diptera</taxon>
        <taxon>Nematocera</taxon>
        <taxon>Culicoidea</taxon>
        <taxon>Culicidae</taxon>
        <taxon>Anophelinae</taxon>
        <taxon>Anopheles</taxon>
    </lineage>
</organism>
<keyword evidence="7" id="KW-0539">Nucleus</keyword>
<proteinExistence type="inferred from homology"/>
<dbReference type="InterPro" id="IPR058353">
    <property type="entry name" value="DUF8040"/>
</dbReference>
<evidence type="ECO:0000256" key="6">
    <source>
        <dbReference type="ARBA" id="ARBA00022801"/>
    </source>
</evidence>
<dbReference type="InterPro" id="IPR027806">
    <property type="entry name" value="HARBI1_dom"/>
</dbReference>
<dbReference type="AlphaFoldDB" id="A0A182JA61"/>
<dbReference type="InterPro" id="IPR045249">
    <property type="entry name" value="HARBI1-like"/>
</dbReference>
<comment type="cofactor">
    <cofactor evidence="1">
        <name>a divalent metal cation</name>
        <dbReference type="ChEBI" id="CHEBI:60240"/>
    </cofactor>
</comment>
<sequence>MDLEQKRQVIDNLFASYAAKQADLVRLYETNRKKRSKIFLQRLRYQLKRNAEAHRVDWCNTAQTVVLDSIPTRKFWKLNRCDKWFRDVYERDDNEDEMLENFRMDKDTYELLVEALKNELAPHPLLAAQSCSTEKKIGIGIYKLTSGADYTSIGNRFGVHKATVKNCVHQFCKVMVKQFMDSEIFLPNHEEMLEIAKSFEEKCDIPLIMGALGRTHIPITPTAADSKNYANAKKWPSLILQAVVDNNHLYRHITCGHVGGTEEAAVLGDSGLYQHFNNVEMPQQNINGNSVKAFIVTESAYPLLPWLLHGYAGMNQTSEEETFNEHLAKARVVVDEAFEKLRARFKILQKKIDIDINFVPQILLTCCILHNLLEKRQIPINDDWKESLKDAEQKFPQPDGSYVTNYTTTVEGEAARDVLKDHVQSKYMLYRSIDYGQVYFISGSN</sequence>
<dbReference type="GO" id="GO:0004518">
    <property type="term" value="F:nuclease activity"/>
    <property type="evidence" value="ECO:0007669"/>
    <property type="project" value="UniProtKB-KW"/>
</dbReference>
<evidence type="ECO:0000313" key="10">
    <source>
        <dbReference type="EnsemblMetazoa" id="AATE014249-PA.1"/>
    </source>
</evidence>
<dbReference type="PANTHER" id="PTHR22930">
    <property type="match status" value="1"/>
</dbReference>
<dbReference type="VEuPathDB" id="VectorBase:AATE014249"/>
<evidence type="ECO:0000256" key="1">
    <source>
        <dbReference type="ARBA" id="ARBA00001968"/>
    </source>
</evidence>
<evidence type="ECO:0000256" key="3">
    <source>
        <dbReference type="ARBA" id="ARBA00006958"/>
    </source>
</evidence>
<evidence type="ECO:0000256" key="2">
    <source>
        <dbReference type="ARBA" id="ARBA00004123"/>
    </source>
</evidence>
<feature type="domain" description="DDE Tnp4" evidence="8">
    <location>
        <begin position="215"/>
        <end position="371"/>
    </location>
</feature>
<evidence type="ECO:0000259" key="9">
    <source>
        <dbReference type="Pfam" id="PF26138"/>
    </source>
</evidence>
<comment type="similarity">
    <text evidence="3">Belongs to the HARBI1 family.</text>
</comment>
<comment type="subcellular location">
    <subcellularLocation>
        <location evidence="2">Nucleus</location>
    </subcellularLocation>
</comment>
<evidence type="ECO:0000259" key="8">
    <source>
        <dbReference type="Pfam" id="PF13359"/>
    </source>
</evidence>
<evidence type="ECO:0000256" key="7">
    <source>
        <dbReference type="ARBA" id="ARBA00023242"/>
    </source>
</evidence>
<dbReference type="GO" id="GO:0016787">
    <property type="term" value="F:hydrolase activity"/>
    <property type="evidence" value="ECO:0007669"/>
    <property type="project" value="UniProtKB-KW"/>
</dbReference>
<evidence type="ECO:0000256" key="4">
    <source>
        <dbReference type="ARBA" id="ARBA00022722"/>
    </source>
</evidence>
<keyword evidence="11" id="KW-1185">Reference proteome</keyword>